<accession>X1CYE5</accession>
<feature type="non-terminal residue" evidence="1">
    <location>
        <position position="1"/>
    </location>
</feature>
<gene>
    <name evidence="1" type="ORF">S01H4_49629</name>
</gene>
<dbReference type="AlphaFoldDB" id="X1CYE5"/>
<name>X1CYE5_9ZZZZ</name>
<protein>
    <submittedName>
        <fullName evidence="1">Uncharacterized protein</fullName>
    </submittedName>
</protein>
<dbReference type="EMBL" id="BART01028098">
    <property type="protein sequence ID" value="GAH01050.1"/>
    <property type="molecule type" value="Genomic_DNA"/>
</dbReference>
<comment type="caution">
    <text evidence="1">The sequence shown here is derived from an EMBL/GenBank/DDBJ whole genome shotgun (WGS) entry which is preliminary data.</text>
</comment>
<evidence type="ECO:0000313" key="1">
    <source>
        <dbReference type="EMBL" id="GAH01050.1"/>
    </source>
</evidence>
<organism evidence="1">
    <name type="scientific">marine sediment metagenome</name>
    <dbReference type="NCBI Taxonomy" id="412755"/>
    <lineage>
        <taxon>unclassified sequences</taxon>
        <taxon>metagenomes</taxon>
        <taxon>ecological metagenomes</taxon>
    </lineage>
</organism>
<reference evidence="1" key="1">
    <citation type="journal article" date="2014" name="Front. Microbiol.">
        <title>High frequency of phylogenetically diverse reductive dehalogenase-homologous genes in deep subseafloor sedimentary metagenomes.</title>
        <authorList>
            <person name="Kawai M."/>
            <person name="Futagami T."/>
            <person name="Toyoda A."/>
            <person name="Takaki Y."/>
            <person name="Nishi S."/>
            <person name="Hori S."/>
            <person name="Arai W."/>
            <person name="Tsubouchi T."/>
            <person name="Morono Y."/>
            <person name="Uchiyama I."/>
            <person name="Ito T."/>
            <person name="Fujiyama A."/>
            <person name="Inagaki F."/>
            <person name="Takami H."/>
        </authorList>
    </citation>
    <scope>NUCLEOTIDE SEQUENCE</scope>
    <source>
        <strain evidence="1">Expedition CK06-06</strain>
    </source>
</reference>
<sequence length="273" mass="31802">GNLYVLNFWGDSEDETIGCIDGTYVSFEPLTIGINLYDGQTYTIYLYPTDYQGGNIYPNCEICENNDGDNDVIMCIDNYNYDYGQTITMQYKFPHPSMLNKHGHPTSGYILSLYDRDDYPRWKSIDNSLHVWYQSLDDFIMDGEFHLMQWIINESYGYTENWKRYSVTLWHEAWLDTMTCEGADHECTGAIFEPEGEILAISPDPCNMHQRVTISYTANTSGYITIQNSWTGEEFLLPPFVYVAGTHFSYFTPREEGRYYVFLYSNYDTSLLD</sequence>
<feature type="non-terminal residue" evidence="1">
    <location>
        <position position="273"/>
    </location>
</feature>
<proteinExistence type="predicted"/>